<dbReference type="PRINTS" id="PR00450">
    <property type="entry name" value="RECOVERIN"/>
</dbReference>
<dbReference type="PANTHER" id="PTHR23055">
    <property type="entry name" value="CALCIUM BINDING PROTEINS"/>
    <property type="match status" value="1"/>
</dbReference>
<comment type="similarity">
    <text evidence="1">Belongs to the recoverin family.</text>
</comment>
<keyword evidence="2" id="KW-0519">Myristate</keyword>
<organism evidence="8 9">
    <name type="scientific">Rotaria sordida</name>
    <dbReference type="NCBI Taxonomy" id="392033"/>
    <lineage>
        <taxon>Eukaryota</taxon>
        <taxon>Metazoa</taxon>
        <taxon>Spiralia</taxon>
        <taxon>Gnathifera</taxon>
        <taxon>Rotifera</taxon>
        <taxon>Eurotatoria</taxon>
        <taxon>Bdelloidea</taxon>
        <taxon>Philodinida</taxon>
        <taxon>Philodinidae</taxon>
        <taxon>Rotaria</taxon>
    </lineage>
</organism>
<keyword evidence="6" id="KW-0449">Lipoprotein</keyword>
<keyword evidence="3" id="KW-0479">Metal-binding</keyword>
<dbReference type="PROSITE" id="PS00018">
    <property type="entry name" value="EF_HAND_1"/>
    <property type="match status" value="3"/>
</dbReference>
<evidence type="ECO:0000256" key="1">
    <source>
        <dbReference type="ARBA" id="ARBA00006049"/>
    </source>
</evidence>
<dbReference type="InterPro" id="IPR028846">
    <property type="entry name" value="Recoverin"/>
</dbReference>
<feature type="domain" description="EF-hand" evidence="7">
    <location>
        <begin position="98"/>
        <end position="133"/>
    </location>
</feature>
<keyword evidence="4" id="KW-0677">Repeat</keyword>
<keyword evidence="9" id="KW-1185">Reference proteome</keyword>
<dbReference type="EMBL" id="CAJNOL010001005">
    <property type="protein sequence ID" value="CAF1262794.1"/>
    <property type="molecule type" value="Genomic_DNA"/>
</dbReference>
<evidence type="ECO:0000313" key="8">
    <source>
        <dbReference type="EMBL" id="CAF1262794.1"/>
    </source>
</evidence>
<dbReference type="Proteomes" id="UP000663870">
    <property type="component" value="Unassembled WGS sequence"/>
</dbReference>
<dbReference type="AlphaFoldDB" id="A0A815AQA4"/>
<accession>A0A815AQA4</accession>
<name>A0A815AQA4_9BILA</name>
<gene>
    <name evidence="8" type="ORF">JXQ802_LOCUS27567</name>
</gene>
<evidence type="ECO:0000256" key="6">
    <source>
        <dbReference type="ARBA" id="ARBA00023288"/>
    </source>
</evidence>
<dbReference type="PANTHER" id="PTHR23055:SF178">
    <property type="entry name" value="NEUROCALCIN HOMOLOG"/>
    <property type="match status" value="1"/>
</dbReference>
<evidence type="ECO:0000256" key="5">
    <source>
        <dbReference type="ARBA" id="ARBA00022837"/>
    </source>
</evidence>
<comment type="caution">
    <text evidence="8">The sequence shown here is derived from an EMBL/GenBank/DDBJ whole genome shotgun (WGS) entry which is preliminary data.</text>
</comment>
<evidence type="ECO:0000256" key="3">
    <source>
        <dbReference type="ARBA" id="ARBA00022723"/>
    </source>
</evidence>
<dbReference type="SMART" id="SM00054">
    <property type="entry name" value="EFh"/>
    <property type="match status" value="3"/>
</dbReference>
<dbReference type="GO" id="GO:0005509">
    <property type="term" value="F:calcium ion binding"/>
    <property type="evidence" value="ECO:0007669"/>
    <property type="project" value="InterPro"/>
</dbReference>
<dbReference type="Gene3D" id="1.10.238.10">
    <property type="entry name" value="EF-hand"/>
    <property type="match status" value="1"/>
</dbReference>
<keyword evidence="5" id="KW-0106">Calcium</keyword>
<dbReference type="SUPFAM" id="SSF47473">
    <property type="entry name" value="EF-hand"/>
    <property type="match status" value="1"/>
</dbReference>
<dbReference type="Pfam" id="PF13499">
    <property type="entry name" value="EF-hand_7"/>
    <property type="match status" value="1"/>
</dbReference>
<feature type="domain" description="EF-hand" evidence="7">
    <location>
        <begin position="144"/>
        <end position="179"/>
    </location>
</feature>
<reference evidence="8" key="1">
    <citation type="submission" date="2021-02" db="EMBL/GenBank/DDBJ databases">
        <authorList>
            <person name="Nowell W R."/>
        </authorList>
    </citation>
    <scope>NUCLEOTIDE SEQUENCE</scope>
</reference>
<feature type="domain" description="EF-hand" evidence="7">
    <location>
        <begin position="61"/>
        <end position="96"/>
    </location>
</feature>
<dbReference type="PROSITE" id="PS50222">
    <property type="entry name" value="EF_HAND_2"/>
    <property type="match status" value="3"/>
</dbReference>
<evidence type="ECO:0000259" key="7">
    <source>
        <dbReference type="PROSITE" id="PS50222"/>
    </source>
</evidence>
<evidence type="ECO:0000256" key="4">
    <source>
        <dbReference type="ARBA" id="ARBA00022737"/>
    </source>
</evidence>
<dbReference type="InterPro" id="IPR002048">
    <property type="entry name" value="EF_hand_dom"/>
</dbReference>
<protein>
    <recommendedName>
        <fullName evidence="7">EF-hand domain-containing protein</fullName>
    </recommendedName>
</protein>
<sequence>MSKKSRTKMDLTPKECNILAANAKLTEQEIREWHTDFLRQYPSGTLDQKTFIDYYQKLHPDDKADVIQIFERIDVNDDGTIDFNELLVLIAIRKKLGSLEQRLAFVFDLWDDSEDGQIDQQELTNLISAMYYRAGINDQKGEWNPKKRAKEIIAKLDISGDKKLSKQEFVNGCRNDPVIYGLLVSR</sequence>
<dbReference type="InterPro" id="IPR011992">
    <property type="entry name" value="EF-hand-dom_pair"/>
</dbReference>
<proteinExistence type="inferred from homology"/>
<dbReference type="Pfam" id="PF13202">
    <property type="entry name" value="EF-hand_5"/>
    <property type="match status" value="1"/>
</dbReference>
<evidence type="ECO:0000256" key="2">
    <source>
        <dbReference type="ARBA" id="ARBA00022707"/>
    </source>
</evidence>
<dbReference type="InterPro" id="IPR018247">
    <property type="entry name" value="EF_Hand_1_Ca_BS"/>
</dbReference>
<evidence type="ECO:0000313" key="9">
    <source>
        <dbReference type="Proteomes" id="UP000663870"/>
    </source>
</evidence>